<keyword evidence="4" id="KW-0819">tRNA processing</keyword>
<proteinExistence type="inferred from homology"/>
<evidence type="ECO:0000256" key="4">
    <source>
        <dbReference type="ARBA" id="ARBA00022694"/>
    </source>
</evidence>
<dbReference type="InterPro" id="IPR039262">
    <property type="entry name" value="DTWD2/TAPT"/>
</dbReference>
<dbReference type="GO" id="GO:0016432">
    <property type="term" value="F:tRNA-uridine aminocarboxypropyltransferase activity"/>
    <property type="evidence" value="ECO:0007669"/>
    <property type="project" value="UniProtKB-EC"/>
</dbReference>
<name>A0ABT7LEB4_9BURK</name>
<dbReference type="SMART" id="SM01144">
    <property type="entry name" value="DTW"/>
    <property type="match status" value="1"/>
</dbReference>
<evidence type="ECO:0000256" key="3">
    <source>
        <dbReference type="ARBA" id="ARBA00022691"/>
    </source>
</evidence>
<organism evidence="7 8">
    <name type="scientific">Roseateles subflavus</name>
    <dbReference type="NCBI Taxonomy" id="3053353"/>
    <lineage>
        <taxon>Bacteria</taxon>
        <taxon>Pseudomonadati</taxon>
        <taxon>Pseudomonadota</taxon>
        <taxon>Betaproteobacteria</taxon>
        <taxon>Burkholderiales</taxon>
        <taxon>Sphaerotilaceae</taxon>
        <taxon>Roseateles</taxon>
    </lineage>
</organism>
<dbReference type="EC" id="2.5.1.25" evidence="1"/>
<comment type="similarity">
    <text evidence="5">Belongs to the TDD superfamily. DTWD2 family.</text>
</comment>
<dbReference type="RefSeq" id="WP_285981311.1">
    <property type="nucleotide sequence ID" value="NZ_JASVDS010000001.1"/>
</dbReference>
<reference evidence="7 8" key="1">
    <citation type="submission" date="2023-06" db="EMBL/GenBank/DDBJ databases">
        <title>Pelomonas sp. APW6 16S ribosomal RNA gene genome sequencing and assembly.</title>
        <authorList>
            <person name="Woo H."/>
        </authorList>
    </citation>
    <scope>NUCLEOTIDE SEQUENCE [LARGE SCALE GENOMIC DNA]</scope>
    <source>
        <strain evidence="7 8">APW6</strain>
    </source>
</reference>
<keyword evidence="3" id="KW-0949">S-adenosyl-L-methionine</keyword>
<feature type="domain" description="DTW" evidence="6">
    <location>
        <begin position="3"/>
        <end position="185"/>
    </location>
</feature>
<protein>
    <recommendedName>
        <fullName evidence="1">tRNA-uridine aminocarboxypropyltransferase</fullName>
        <ecNumber evidence="1">2.5.1.25</ecNumber>
    </recommendedName>
</protein>
<gene>
    <name evidence="7" type="ORF">QRD43_04700</name>
</gene>
<dbReference type="Pfam" id="PF03942">
    <property type="entry name" value="DTW"/>
    <property type="match status" value="1"/>
</dbReference>
<evidence type="ECO:0000313" key="7">
    <source>
        <dbReference type="EMBL" id="MDL5031199.1"/>
    </source>
</evidence>
<accession>A0ABT7LEB4</accession>
<evidence type="ECO:0000256" key="2">
    <source>
        <dbReference type="ARBA" id="ARBA00022679"/>
    </source>
</evidence>
<comment type="caution">
    <text evidence="7">The sequence shown here is derived from an EMBL/GenBank/DDBJ whole genome shotgun (WGS) entry which is preliminary data.</text>
</comment>
<dbReference type="InterPro" id="IPR005636">
    <property type="entry name" value="DTW"/>
</dbReference>
<dbReference type="Proteomes" id="UP001238603">
    <property type="component" value="Unassembled WGS sequence"/>
</dbReference>
<dbReference type="PANTHER" id="PTHR21392:SF0">
    <property type="entry name" value="TRNA-URIDINE AMINOCARBOXYPROPYLTRANSFERASE 2"/>
    <property type="match status" value="1"/>
</dbReference>
<keyword evidence="2 7" id="KW-0808">Transferase</keyword>
<evidence type="ECO:0000313" key="8">
    <source>
        <dbReference type="Proteomes" id="UP001238603"/>
    </source>
</evidence>
<evidence type="ECO:0000259" key="6">
    <source>
        <dbReference type="SMART" id="SM01144"/>
    </source>
</evidence>
<sequence length="194" mass="21372">MSRRLHCPRCERPLAGCLCACVRPVDNAVPLLILQHPDESRQAKGTARLLQQCLQRCERRVGQAFAPPPQDGHPLLLLYPPDPDRPCGPSPAASGLPPRLVLLDGTWRQSRQLLRASPWLQALPRLTLAEPPPSRYAIRKAHAAHQLSTLEAAALALGQLQPSLDATPLWQALDDFVALQRRLQSRGTDARAQP</sequence>
<keyword evidence="8" id="KW-1185">Reference proteome</keyword>
<evidence type="ECO:0000256" key="5">
    <source>
        <dbReference type="ARBA" id="ARBA00034489"/>
    </source>
</evidence>
<dbReference type="PANTHER" id="PTHR21392">
    <property type="entry name" value="TRNA-URIDINE AMINOCARBOXYPROPYLTRANSFERASE 2"/>
    <property type="match status" value="1"/>
</dbReference>
<evidence type="ECO:0000256" key="1">
    <source>
        <dbReference type="ARBA" id="ARBA00012386"/>
    </source>
</evidence>
<dbReference type="EMBL" id="JASVDS010000001">
    <property type="protein sequence ID" value="MDL5031199.1"/>
    <property type="molecule type" value="Genomic_DNA"/>
</dbReference>